<comment type="caution">
    <text evidence="2">The sequence shown here is derived from an EMBL/GenBank/DDBJ whole genome shotgun (WGS) entry which is preliminary data.</text>
</comment>
<feature type="signal peptide" evidence="1">
    <location>
        <begin position="1"/>
        <end position="26"/>
    </location>
</feature>
<evidence type="ECO:0000313" key="2">
    <source>
        <dbReference type="EMBL" id="MBB3964118.1"/>
    </source>
</evidence>
<feature type="chain" id="PRO_5030848314" evidence="1">
    <location>
        <begin position="27"/>
        <end position="195"/>
    </location>
</feature>
<protein>
    <submittedName>
        <fullName evidence="2">Uncharacterized protein</fullName>
    </submittedName>
</protein>
<proteinExistence type="predicted"/>
<sequence length="195" mass="21674">MRCWRFIGVIAAFGLCLNAQPRAVSAEPAYVSVVREYVDALVKPMINKPMVLAAIKSQNLKFGDVSATDIQVLDNSYRSEIKSGQWQMVTRLLNNPVSRYLKSKQDDSQGTIVEIFVTDRNGLNVAQSIPTTDYWQGDENKFLKTFARNSDEVFIDRASRDDATQLLQTQASFTIRDESGEAIGSATVTIAIDAL</sequence>
<dbReference type="Proteomes" id="UP000582090">
    <property type="component" value="Unassembled WGS sequence"/>
</dbReference>
<dbReference type="CDD" id="cd18773">
    <property type="entry name" value="PDC1_HK_sensor"/>
    <property type="match status" value="1"/>
</dbReference>
<dbReference type="AlphaFoldDB" id="A0A7W6GA01"/>
<dbReference type="RefSeq" id="WP_183899755.1">
    <property type="nucleotide sequence ID" value="NZ_JACIDW010000003.1"/>
</dbReference>
<evidence type="ECO:0000256" key="1">
    <source>
        <dbReference type="SAM" id="SignalP"/>
    </source>
</evidence>
<gene>
    <name evidence="2" type="ORF">GGQ67_001757</name>
</gene>
<organism evidence="2 3">
    <name type="scientific">Rhizobium metallidurans</name>
    <dbReference type="NCBI Taxonomy" id="1265931"/>
    <lineage>
        <taxon>Bacteria</taxon>
        <taxon>Pseudomonadati</taxon>
        <taxon>Pseudomonadota</taxon>
        <taxon>Alphaproteobacteria</taxon>
        <taxon>Hyphomicrobiales</taxon>
        <taxon>Rhizobiaceae</taxon>
        <taxon>Rhizobium/Agrobacterium group</taxon>
        <taxon>Rhizobium</taxon>
    </lineage>
</organism>
<reference evidence="2 3" key="1">
    <citation type="submission" date="2020-08" db="EMBL/GenBank/DDBJ databases">
        <title>Genomic Encyclopedia of Type Strains, Phase IV (KMG-IV): sequencing the most valuable type-strain genomes for metagenomic binning, comparative biology and taxonomic classification.</title>
        <authorList>
            <person name="Goeker M."/>
        </authorList>
    </citation>
    <scope>NUCLEOTIDE SEQUENCE [LARGE SCALE GENOMIC DNA]</scope>
    <source>
        <strain evidence="2 3">DSM 26575</strain>
    </source>
</reference>
<accession>A0A7W6GA01</accession>
<keyword evidence="1" id="KW-0732">Signal</keyword>
<dbReference type="EMBL" id="JACIDW010000003">
    <property type="protein sequence ID" value="MBB3964118.1"/>
    <property type="molecule type" value="Genomic_DNA"/>
</dbReference>
<name>A0A7W6GA01_9HYPH</name>
<evidence type="ECO:0000313" key="3">
    <source>
        <dbReference type="Proteomes" id="UP000582090"/>
    </source>
</evidence>
<keyword evidence="3" id="KW-1185">Reference proteome</keyword>